<evidence type="ECO:0000313" key="1">
    <source>
        <dbReference type="EMBL" id="CDX04210.1"/>
    </source>
</evidence>
<organism evidence="1">
    <name type="scientific">Desulfitobacterium hafniense</name>
    <name type="common">Desulfitobacterium frappieri</name>
    <dbReference type="NCBI Taxonomy" id="49338"/>
    <lineage>
        <taxon>Bacteria</taxon>
        <taxon>Bacillati</taxon>
        <taxon>Bacillota</taxon>
        <taxon>Clostridia</taxon>
        <taxon>Eubacteriales</taxon>
        <taxon>Desulfitobacteriaceae</taxon>
        <taxon>Desulfitobacterium</taxon>
    </lineage>
</organism>
<dbReference type="PATRIC" id="fig|49338.4.peg.4657"/>
<dbReference type="AlphaFoldDB" id="A0A098B743"/>
<gene>
    <name evidence="1" type="ORF">DPCES_4324</name>
</gene>
<protein>
    <submittedName>
        <fullName evidence="1">Uncharacterized protein</fullName>
    </submittedName>
</protein>
<sequence length="138" mass="16161">MQEYVKSNMILPISLHDAGLSSIRVESDKIIFVMEDGIRTIDGNQVEQTGKAMVSFPKVDFDFCRIYCTGRDNYRKEWDIRDFTTKLQAGVFIIDIIDETYGYNQAKFVCNMTVNHEWFACDIEIYHFGLIKYNWEST</sequence>
<accession>A0A098B743</accession>
<dbReference type="RefSeq" id="WP_245281057.1">
    <property type="nucleotide sequence ID" value="NZ_LK996017.1"/>
</dbReference>
<dbReference type="EMBL" id="LK996017">
    <property type="protein sequence ID" value="CDX04210.1"/>
    <property type="molecule type" value="Genomic_DNA"/>
</dbReference>
<name>A0A098B743_DESHA</name>
<reference evidence="1" key="1">
    <citation type="submission" date="2014-07" db="EMBL/GenBank/DDBJ databases">
        <authorList>
            <person name="Hornung V.Bastian."/>
        </authorList>
    </citation>
    <scope>NUCLEOTIDE SEQUENCE</scope>
    <source>
        <strain evidence="1">PCE-S</strain>
    </source>
</reference>
<proteinExistence type="predicted"/>